<dbReference type="GeneID" id="70179641"/>
<reference evidence="1" key="1">
    <citation type="journal article" date="2021" name="Nat. Commun.">
        <title>Genetic determinants of endophytism in the Arabidopsis root mycobiome.</title>
        <authorList>
            <person name="Mesny F."/>
            <person name="Miyauchi S."/>
            <person name="Thiergart T."/>
            <person name="Pickel B."/>
            <person name="Atanasova L."/>
            <person name="Karlsson M."/>
            <person name="Huettel B."/>
            <person name="Barry K.W."/>
            <person name="Haridas S."/>
            <person name="Chen C."/>
            <person name="Bauer D."/>
            <person name="Andreopoulos W."/>
            <person name="Pangilinan J."/>
            <person name="LaButti K."/>
            <person name="Riley R."/>
            <person name="Lipzen A."/>
            <person name="Clum A."/>
            <person name="Drula E."/>
            <person name="Henrissat B."/>
            <person name="Kohler A."/>
            <person name="Grigoriev I.V."/>
            <person name="Martin F.M."/>
            <person name="Hacquard S."/>
        </authorList>
    </citation>
    <scope>NUCLEOTIDE SEQUENCE</scope>
    <source>
        <strain evidence="1">MPI-CAGE-CH-0230</strain>
    </source>
</reference>
<name>A0A9P8Y4N2_9PEZI</name>
<dbReference type="InterPro" id="IPR029044">
    <property type="entry name" value="Nucleotide-diphossugar_trans"/>
</dbReference>
<gene>
    <name evidence="1" type="ORF">B0I36DRAFT_244834</name>
</gene>
<dbReference type="OrthoDB" id="5593235at2759"/>
<sequence length="337" mass="39195">KSPGIRVVELVFHGRKDRASCLWAYLQRNMIDKGGWLEEVLWIVNTNNDEDLQHLEDIVATDPSRHRKADFSQDILTTNTYYKAWQHLQRGKYYVKIDDDIVWFDHAAIPRLVSTKIEYPDAFFVSANIINNPPLGFLHLHNGALRLFFPEVSRPKSLPGSWKPSEHGHWVGPRNFTWPLDQKPPYDGHRWLKAAEDHMLVQTTAMNIAYEIWGASYNSWAITAQQHYSLLDAIERAALDRYIFRTPWYMHGQRIRINLMCVYADDILDQVWPPETGDEDNIAIHFPILHRRPVIIEGTAMAAHYQYQGQPGLEKTDLLQRYQMLAEEQLKPGIRAG</sequence>
<accession>A0A9P8Y4N2</accession>
<organism evidence="1 2">
    <name type="scientific">Microdochium trichocladiopsis</name>
    <dbReference type="NCBI Taxonomy" id="1682393"/>
    <lineage>
        <taxon>Eukaryota</taxon>
        <taxon>Fungi</taxon>
        <taxon>Dikarya</taxon>
        <taxon>Ascomycota</taxon>
        <taxon>Pezizomycotina</taxon>
        <taxon>Sordariomycetes</taxon>
        <taxon>Xylariomycetidae</taxon>
        <taxon>Xylariales</taxon>
        <taxon>Microdochiaceae</taxon>
        <taxon>Microdochium</taxon>
    </lineage>
</organism>
<comment type="caution">
    <text evidence="1">The sequence shown here is derived from an EMBL/GenBank/DDBJ whole genome shotgun (WGS) entry which is preliminary data.</text>
</comment>
<proteinExistence type="predicted"/>
<dbReference type="RefSeq" id="XP_046011946.1">
    <property type="nucleotide sequence ID" value="XM_046150095.1"/>
</dbReference>
<protein>
    <submittedName>
        <fullName evidence="1">Uncharacterized protein</fullName>
    </submittedName>
</protein>
<feature type="non-terminal residue" evidence="1">
    <location>
        <position position="1"/>
    </location>
</feature>
<dbReference type="EMBL" id="JAGTJQ010000006">
    <property type="protein sequence ID" value="KAH7029658.1"/>
    <property type="molecule type" value="Genomic_DNA"/>
</dbReference>
<dbReference type="AlphaFoldDB" id="A0A9P8Y4N2"/>
<evidence type="ECO:0000313" key="1">
    <source>
        <dbReference type="EMBL" id="KAH7029658.1"/>
    </source>
</evidence>
<dbReference type="SUPFAM" id="SSF53448">
    <property type="entry name" value="Nucleotide-diphospho-sugar transferases"/>
    <property type="match status" value="1"/>
</dbReference>
<keyword evidence="2" id="KW-1185">Reference proteome</keyword>
<dbReference type="Proteomes" id="UP000756346">
    <property type="component" value="Unassembled WGS sequence"/>
</dbReference>
<evidence type="ECO:0000313" key="2">
    <source>
        <dbReference type="Proteomes" id="UP000756346"/>
    </source>
</evidence>